<proteinExistence type="predicted"/>
<comment type="caution">
    <text evidence="2">The sequence shown here is derived from an EMBL/GenBank/DDBJ whole genome shotgun (WGS) entry which is preliminary data.</text>
</comment>
<evidence type="ECO:0000259" key="1">
    <source>
        <dbReference type="PROSITE" id="PS51857"/>
    </source>
</evidence>
<dbReference type="Gene3D" id="2.40.50.140">
    <property type="entry name" value="Nucleic acid-binding proteins"/>
    <property type="match status" value="2"/>
</dbReference>
<keyword evidence="3" id="KW-1185">Reference proteome</keyword>
<dbReference type="InterPro" id="IPR012340">
    <property type="entry name" value="NA-bd_OB-fold"/>
</dbReference>
<protein>
    <submittedName>
        <fullName evidence="2">RbcG protein</fullName>
    </submittedName>
</protein>
<dbReference type="SUPFAM" id="SSF50249">
    <property type="entry name" value="Nucleic acid-binding proteins"/>
    <property type="match status" value="2"/>
</dbReference>
<dbReference type="Proteomes" id="UP000649617">
    <property type="component" value="Unassembled WGS sequence"/>
</dbReference>
<accession>A0A812X3J7</accession>
<dbReference type="InterPro" id="IPR011129">
    <property type="entry name" value="CSD"/>
</dbReference>
<dbReference type="AlphaFoldDB" id="A0A812X3J7"/>
<dbReference type="OrthoDB" id="441754at2759"/>
<dbReference type="EMBL" id="CAJNIZ010045506">
    <property type="protein sequence ID" value="CAE7722110.1"/>
    <property type="molecule type" value="Genomic_DNA"/>
</dbReference>
<feature type="domain" description="CSD" evidence="1">
    <location>
        <begin position="292"/>
        <end position="358"/>
    </location>
</feature>
<dbReference type="PROSITE" id="PS51857">
    <property type="entry name" value="CSD_2"/>
    <property type="match status" value="1"/>
</dbReference>
<name>A0A812X3J7_SYMPI</name>
<dbReference type="InterPro" id="IPR002059">
    <property type="entry name" value="CSP_DNA-bd"/>
</dbReference>
<dbReference type="GO" id="GO:0003676">
    <property type="term" value="F:nucleic acid binding"/>
    <property type="evidence" value="ECO:0007669"/>
    <property type="project" value="InterPro"/>
</dbReference>
<sequence length="394" mass="42597">MDSKMVLDLLVSLDDDTLHFIIGELLQNKPELAPGLVTFACPELTYAPAKAVTQRRCNGVVLTVGKGIKDMSFIRCPELRTVFECDVCVAPEHIRGFKEGQKVSFAVTLNEQSEPQALDLQTDPPTAPNFMSRSMGAPASPSFPSFPSFPAGAANPAAASSATPAAGAGVVVPRRVYSTKGGTVRMEEYSGPAKDVGAEAAKAMETEELGEYFGFVKAYDGQKGFGFIMCKPLKDYYYSDVYVHGNGCEGFPVGSEVKFQAYLYRGKLQGKDVQDATGQVGSAGGLPEELGIFIGEFKTFNFERGFGFISCDQLRVQGYPGDVFVHHSQRAEFQPGDTVAFTAVSMEDGRLLAKDLQDPQTALEGDVEKGMTVLDHMQVMQNLPGPKNKKVSLY</sequence>
<evidence type="ECO:0000313" key="3">
    <source>
        <dbReference type="Proteomes" id="UP000649617"/>
    </source>
</evidence>
<organism evidence="2 3">
    <name type="scientific">Symbiodinium pilosum</name>
    <name type="common">Dinoflagellate</name>
    <dbReference type="NCBI Taxonomy" id="2952"/>
    <lineage>
        <taxon>Eukaryota</taxon>
        <taxon>Sar</taxon>
        <taxon>Alveolata</taxon>
        <taxon>Dinophyceae</taxon>
        <taxon>Suessiales</taxon>
        <taxon>Symbiodiniaceae</taxon>
        <taxon>Symbiodinium</taxon>
    </lineage>
</organism>
<evidence type="ECO:0000313" key="2">
    <source>
        <dbReference type="EMBL" id="CAE7722110.1"/>
    </source>
</evidence>
<reference evidence="2" key="1">
    <citation type="submission" date="2021-02" db="EMBL/GenBank/DDBJ databases">
        <authorList>
            <person name="Dougan E. K."/>
            <person name="Rhodes N."/>
            <person name="Thang M."/>
            <person name="Chan C."/>
        </authorList>
    </citation>
    <scope>NUCLEOTIDE SEQUENCE</scope>
</reference>
<dbReference type="SMART" id="SM00357">
    <property type="entry name" value="CSP"/>
    <property type="match status" value="2"/>
</dbReference>
<gene>
    <name evidence="2" type="primary">rbcG</name>
    <name evidence="2" type="ORF">SPIL2461_LOCUS20595</name>
</gene>